<protein>
    <recommendedName>
        <fullName evidence="4">SH3 domain-containing protein</fullName>
    </recommendedName>
</protein>
<reference evidence="2 3" key="1">
    <citation type="submission" date="2016-11" db="EMBL/GenBank/DDBJ databases">
        <authorList>
            <person name="Jaros S."/>
            <person name="Januszkiewicz K."/>
            <person name="Wedrychowicz H."/>
        </authorList>
    </citation>
    <scope>NUCLEOTIDE SEQUENCE [LARGE SCALE GENOMIC DNA]</scope>
    <source>
        <strain evidence="2 3">DSM 21120</strain>
    </source>
</reference>
<dbReference type="RefSeq" id="WP_073184763.1">
    <property type="nucleotide sequence ID" value="NZ_FQXI01000008.1"/>
</dbReference>
<dbReference type="Proteomes" id="UP000184032">
    <property type="component" value="Unassembled WGS sequence"/>
</dbReference>
<dbReference type="AlphaFoldDB" id="A0A1M5SQK3"/>
<keyword evidence="1" id="KW-1133">Transmembrane helix</keyword>
<dbReference type="Gene3D" id="2.30.30.40">
    <property type="entry name" value="SH3 Domains"/>
    <property type="match status" value="1"/>
</dbReference>
<dbReference type="STRING" id="1120995.SAMN02745245_01250"/>
<dbReference type="OrthoDB" id="1758253at2"/>
<name>A0A1M5SQK3_9FIRM</name>
<evidence type="ECO:0008006" key="4">
    <source>
        <dbReference type="Google" id="ProtNLM"/>
    </source>
</evidence>
<feature type="transmembrane region" description="Helical" evidence="1">
    <location>
        <begin position="256"/>
        <end position="276"/>
    </location>
</feature>
<dbReference type="InterPro" id="IPR011990">
    <property type="entry name" value="TPR-like_helical_dom_sf"/>
</dbReference>
<keyword evidence="1" id="KW-0472">Membrane</keyword>
<evidence type="ECO:0000313" key="2">
    <source>
        <dbReference type="EMBL" id="SHH40720.1"/>
    </source>
</evidence>
<sequence>MDSNFQTLPTNVSLVPDQPLQIIKAEITSDLNLAIDFLSISSKPISRVCFTVVYKDEFNNYLFNATEVYYDIKNLEIMPKKNYFLDPFPIDERFKDARGIDIRIKEISFSDSDIMIFNQKEERQYTLPLISESKKEKMKSALGPEIIGYGENLMDGWRCVCGAFNSKDNEECAFCGRNKNFVLNNLTEPLINMKLLNVLSETDTDESENLENLASHLTQTHLTKVAPTTTSLNETRINNENEDIETKSIFNVLIKIVSRLIIILLLAIVVIFVFKFTENIRADRNMNSAKTLITQGQYEDALKVLKKIKDVDLEDEVNTEIEKTKKLLESQNFFEEGNRLILKDDYFEAVKSFKKVSPEDALNYSKSQDKITELENIILEDAKKTFEDGNTPGAVSIIDNYLKIVPESANALNLKDLILQNNAKEIEEPDSGSLINEEDVELDKTRAEMSKKADALLNTYQKVVAEKANLRVNPSTDAEIVTILPTDSDLYIQETKIEGIDRIWCKVEAVDAETGISYSGWISNTTMVQ</sequence>
<evidence type="ECO:0000256" key="1">
    <source>
        <dbReference type="SAM" id="Phobius"/>
    </source>
</evidence>
<accession>A0A1M5SQK3</accession>
<evidence type="ECO:0000313" key="3">
    <source>
        <dbReference type="Proteomes" id="UP000184032"/>
    </source>
</evidence>
<keyword evidence="3" id="KW-1185">Reference proteome</keyword>
<keyword evidence="1" id="KW-0812">Transmembrane</keyword>
<dbReference type="SUPFAM" id="SSF48452">
    <property type="entry name" value="TPR-like"/>
    <property type="match status" value="1"/>
</dbReference>
<gene>
    <name evidence="2" type="ORF">SAMN02745245_01250</name>
</gene>
<dbReference type="EMBL" id="FQXI01000008">
    <property type="protein sequence ID" value="SHH40720.1"/>
    <property type="molecule type" value="Genomic_DNA"/>
</dbReference>
<organism evidence="2 3">
    <name type="scientific">Anaerosphaera aminiphila DSM 21120</name>
    <dbReference type="NCBI Taxonomy" id="1120995"/>
    <lineage>
        <taxon>Bacteria</taxon>
        <taxon>Bacillati</taxon>
        <taxon>Bacillota</taxon>
        <taxon>Tissierellia</taxon>
        <taxon>Tissierellales</taxon>
        <taxon>Peptoniphilaceae</taxon>
        <taxon>Anaerosphaera</taxon>
    </lineage>
</organism>
<proteinExistence type="predicted"/>
<dbReference type="Gene3D" id="1.25.40.10">
    <property type="entry name" value="Tetratricopeptide repeat domain"/>
    <property type="match status" value="1"/>
</dbReference>